<dbReference type="Proteomes" id="UP000185911">
    <property type="component" value="Unassembled WGS sequence"/>
</dbReference>
<dbReference type="AlphaFoldDB" id="A0A1Q8YJR3"/>
<accession>A0A1Q8YJR3</accession>
<protein>
    <submittedName>
        <fullName evidence="1">Uncharacterized protein</fullName>
    </submittedName>
</protein>
<comment type="caution">
    <text evidence="1">The sequence shown here is derived from an EMBL/GenBank/DDBJ whole genome shotgun (WGS) entry which is preliminary data.</text>
</comment>
<organism evidence="1 2">
    <name type="scientific">Rhodoferax antarcticus ANT.BR</name>
    <dbReference type="NCBI Taxonomy" id="1111071"/>
    <lineage>
        <taxon>Bacteria</taxon>
        <taxon>Pseudomonadati</taxon>
        <taxon>Pseudomonadota</taxon>
        <taxon>Betaproteobacteria</taxon>
        <taxon>Burkholderiales</taxon>
        <taxon>Comamonadaceae</taxon>
        <taxon>Rhodoferax</taxon>
    </lineage>
</organism>
<reference evidence="1 2" key="1">
    <citation type="submission" date="2017-01" db="EMBL/GenBank/DDBJ databases">
        <title>Genome sequence of Rhodoferax antarcticus ANT.BR, a psychrophilic purple nonsulfur bacterium from an Antarctic microbial mat.</title>
        <authorList>
            <person name="Baker J."/>
            <person name="Riester C."/>
            <person name="Skinner B."/>
            <person name="Newell A."/>
            <person name="Swingley W."/>
            <person name="Madigan M."/>
            <person name="Jung D."/>
            <person name="Asao M."/>
            <person name="Chen M."/>
            <person name="Loughlin P."/>
            <person name="Pan H."/>
            <person name="Lin S."/>
            <person name="Li N."/>
            <person name="Shaw J."/>
            <person name="Prado M."/>
            <person name="Sherman C."/>
            <person name="Li X."/>
            <person name="Tang J."/>
            <person name="Blankenship R."/>
            <person name="Zhao T."/>
            <person name="Touchman J."/>
            <person name="Sattley M."/>
        </authorList>
    </citation>
    <scope>NUCLEOTIDE SEQUENCE [LARGE SCALE GENOMIC DNA]</scope>
    <source>
        <strain evidence="1 2">ANT.BR</strain>
    </source>
</reference>
<evidence type="ECO:0000313" key="1">
    <source>
        <dbReference type="EMBL" id="OLP08205.1"/>
    </source>
</evidence>
<evidence type="ECO:0000313" key="2">
    <source>
        <dbReference type="Proteomes" id="UP000185911"/>
    </source>
</evidence>
<keyword evidence="2" id="KW-1185">Reference proteome</keyword>
<sequence length="41" mass="4606">MAAAQRDLTAINARLRVSQFSNLRCRPAAVRGHIQLAQWSQ</sequence>
<gene>
    <name evidence="1" type="ORF">BLL52_0493</name>
</gene>
<proteinExistence type="predicted"/>
<dbReference type="EMBL" id="MSYM01000005">
    <property type="protein sequence ID" value="OLP08205.1"/>
    <property type="molecule type" value="Genomic_DNA"/>
</dbReference>
<name>A0A1Q8YJR3_9BURK</name>